<reference evidence="2 3" key="1">
    <citation type="submission" date="2024-02" db="EMBL/GenBank/DDBJ databases">
        <title>Bacteria isolated from the canopy kelp, Nereocystis luetkeana.</title>
        <authorList>
            <person name="Pfister C.A."/>
            <person name="Younker I.T."/>
            <person name="Light S.H."/>
        </authorList>
    </citation>
    <scope>NUCLEOTIDE SEQUENCE [LARGE SCALE GENOMIC DNA]</scope>
    <source>
        <strain evidence="2 3">TI.4.07</strain>
    </source>
</reference>
<comment type="caution">
    <text evidence="2">The sequence shown here is derived from an EMBL/GenBank/DDBJ whole genome shotgun (WGS) entry which is preliminary data.</text>
</comment>
<evidence type="ECO:0000313" key="2">
    <source>
        <dbReference type="EMBL" id="MEL0613198.1"/>
    </source>
</evidence>
<sequence>MSYPIKALMCCLVALLLSGCAADSERMLGKARTPVAVSEVQVLMQPPSVAYEAIAQIKVRVQEGFDQQARLKNTIAVLIAKAAKLGANGVIVAGTKEFNAAYNRISTGTAFTEGASFTLSPSAFSRVKLSATAIYLAP</sequence>
<dbReference type="Proteomes" id="UP001379949">
    <property type="component" value="Unassembled WGS sequence"/>
</dbReference>
<evidence type="ECO:0000256" key="1">
    <source>
        <dbReference type="SAM" id="SignalP"/>
    </source>
</evidence>
<dbReference type="PROSITE" id="PS51257">
    <property type="entry name" value="PROKAR_LIPOPROTEIN"/>
    <property type="match status" value="1"/>
</dbReference>
<evidence type="ECO:0008006" key="4">
    <source>
        <dbReference type="Google" id="ProtNLM"/>
    </source>
</evidence>
<keyword evidence="3" id="KW-1185">Reference proteome</keyword>
<feature type="chain" id="PRO_5046709798" description="Lipoprotein" evidence="1">
    <location>
        <begin position="22"/>
        <end position="138"/>
    </location>
</feature>
<protein>
    <recommendedName>
        <fullName evidence="4">Lipoprotein</fullName>
    </recommendedName>
</protein>
<feature type="signal peptide" evidence="1">
    <location>
        <begin position="1"/>
        <end position="21"/>
    </location>
</feature>
<name>A0ABU9G617_9GAMM</name>
<gene>
    <name evidence="2" type="ORF">V6242_08570</name>
</gene>
<organism evidence="2 3">
    <name type="scientific">Marinomonas arenicola</name>
    <dbReference type="NCBI Taxonomy" id="569601"/>
    <lineage>
        <taxon>Bacteria</taxon>
        <taxon>Pseudomonadati</taxon>
        <taxon>Pseudomonadota</taxon>
        <taxon>Gammaproteobacteria</taxon>
        <taxon>Oceanospirillales</taxon>
        <taxon>Oceanospirillaceae</taxon>
        <taxon>Marinomonas</taxon>
    </lineage>
</organism>
<accession>A0ABU9G617</accession>
<dbReference type="RefSeq" id="WP_341566996.1">
    <property type="nucleotide sequence ID" value="NZ_JBAKAR010000005.1"/>
</dbReference>
<dbReference type="EMBL" id="JBAKAR010000005">
    <property type="protein sequence ID" value="MEL0613198.1"/>
    <property type="molecule type" value="Genomic_DNA"/>
</dbReference>
<keyword evidence="1" id="KW-0732">Signal</keyword>
<evidence type="ECO:0000313" key="3">
    <source>
        <dbReference type="Proteomes" id="UP001379949"/>
    </source>
</evidence>
<proteinExistence type="predicted"/>